<evidence type="ECO:0000259" key="1">
    <source>
        <dbReference type="PROSITE" id="PS50878"/>
    </source>
</evidence>
<dbReference type="AlphaFoldDB" id="A0A1B6IEC5"/>
<dbReference type="InterPro" id="IPR000477">
    <property type="entry name" value="RT_dom"/>
</dbReference>
<evidence type="ECO:0000313" key="2">
    <source>
        <dbReference type="EMBL" id="JAS85274.1"/>
    </source>
</evidence>
<protein>
    <recommendedName>
        <fullName evidence="1">Reverse transcriptase domain-containing protein</fullName>
    </recommendedName>
</protein>
<proteinExistence type="predicted"/>
<feature type="non-terminal residue" evidence="2">
    <location>
        <position position="234"/>
    </location>
</feature>
<organism evidence="2">
    <name type="scientific">Homalodisca liturata</name>
    <dbReference type="NCBI Taxonomy" id="320908"/>
    <lineage>
        <taxon>Eukaryota</taxon>
        <taxon>Metazoa</taxon>
        <taxon>Ecdysozoa</taxon>
        <taxon>Arthropoda</taxon>
        <taxon>Hexapoda</taxon>
        <taxon>Insecta</taxon>
        <taxon>Pterygota</taxon>
        <taxon>Neoptera</taxon>
        <taxon>Paraneoptera</taxon>
        <taxon>Hemiptera</taxon>
        <taxon>Auchenorrhyncha</taxon>
        <taxon>Membracoidea</taxon>
        <taxon>Cicadellidae</taxon>
        <taxon>Cicadellinae</taxon>
        <taxon>Proconiini</taxon>
        <taxon>Homalodisca</taxon>
    </lineage>
</organism>
<dbReference type="PANTHER" id="PTHR33332">
    <property type="entry name" value="REVERSE TRANSCRIPTASE DOMAIN-CONTAINING PROTEIN"/>
    <property type="match status" value="1"/>
</dbReference>
<feature type="non-terminal residue" evidence="2">
    <location>
        <position position="1"/>
    </location>
</feature>
<gene>
    <name evidence="2" type="ORF">g.8896</name>
</gene>
<reference evidence="2" key="1">
    <citation type="submission" date="2015-11" db="EMBL/GenBank/DDBJ databases">
        <title>De novo transcriptome assembly of four potential Pierce s Disease insect vectors from Arizona vineyards.</title>
        <authorList>
            <person name="Tassone E.E."/>
        </authorList>
    </citation>
    <scope>NUCLEOTIDE SEQUENCE</scope>
</reference>
<dbReference type="Pfam" id="PF00078">
    <property type="entry name" value="RVT_1"/>
    <property type="match status" value="1"/>
</dbReference>
<sequence>YVRHGIQQGSILGPKLFVLYINDLPYNLQSNSIKTFLFADDLGMCIQDKCVDNTNAILTDSSETILDWCSANKLKLNSQKTQDLTLSLSNKGGCDPPLKFLGIYLQSDLKWQHHIDYVATKISKGIFLIRSLRNKVTRDILLSVYYAFVHSQLNYGITLWGNSGYCDKLFVLQKRIIRLICSLPDLTHCRPYFIKLGILSLPSMYVFSTLMYIKENLYGFQHITDIHGYETRNR</sequence>
<feature type="domain" description="Reverse transcriptase" evidence="1">
    <location>
        <begin position="1"/>
        <end position="105"/>
    </location>
</feature>
<dbReference type="PROSITE" id="PS50878">
    <property type="entry name" value="RT_POL"/>
    <property type="match status" value="1"/>
</dbReference>
<name>A0A1B6IEC5_9HEMI</name>
<dbReference type="EMBL" id="GECU01022432">
    <property type="protein sequence ID" value="JAS85274.1"/>
    <property type="molecule type" value="Transcribed_RNA"/>
</dbReference>
<accession>A0A1B6IEC5</accession>